<sequence length="41" mass="4670">MIPFLRWALLYLGLGLALVYHLGLPSNSSGQSRVIFVYQQF</sequence>
<dbReference type="AlphaFoldDB" id="A0A1J5RIW3"/>
<accession>A0A1J5RIW3</accession>
<comment type="caution">
    <text evidence="1">The sequence shown here is derived from an EMBL/GenBank/DDBJ whole genome shotgun (WGS) entry which is preliminary data.</text>
</comment>
<gene>
    <name evidence="1" type="ORF">GALL_226620</name>
</gene>
<evidence type="ECO:0000313" key="1">
    <source>
        <dbReference type="EMBL" id="OIQ95394.1"/>
    </source>
</evidence>
<organism evidence="1">
    <name type="scientific">mine drainage metagenome</name>
    <dbReference type="NCBI Taxonomy" id="410659"/>
    <lineage>
        <taxon>unclassified sequences</taxon>
        <taxon>metagenomes</taxon>
        <taxon>ecological metagenomes</taxon>
    </lineage>
</organism>
<protein>
    <submittedName>
        <fullName evidence="1">Uncharacterized protein</fullName>
    </submittedName>
</protein>
<reference evidence="1" key="1">
    <citation type="submission" date="2016-10" db="EMBL/GenBank/DDBJ databases">
        <title>Sequence of Gallionella enrichment culture.</title>
        <authorList>
            <person name="Poehlein A."/>
            <person name="Muehling M."/>
            <person name="Daniel R."/>
        </authorList>
    </citation>
    <scope>NUCLEOTIDE SEQUENCE</scope>
</reference>
<name>A0A1J5RIW3_9ZZZZ</name>
<dbReference type="EMBL" id="MLJW01000168">
    <property type="protein sequence ID" value="OIQ95394.1"/>
    <property type="molecule type" value="Genomic_DNA"/>
</dbReference>
<proteinExistence type="predicted"/>